<dbReference type="AlphaFoldDB" id="A0A917MYI2"/>
<comment type="caution">
    <text evidence="1">The sequence shown here is derived from an EMBL/GenBank/DDBJ whole genome shotgun (WGS) entry which is preliminary data.</text>
</comment>
<reference evidence="1" key="2">
    <citation type="submission" date="2020-09" db="EMBL/GenBank/DDBJ databases">
        <authorList>
            <person name="Sun Q."/>
            <person name="Zhou Y."/>
        </authorList>
    </citation>
    <scope>NUCLEOTIDE SEQUENCE</scope>
    <source>
        <strain evidence="1">CGMCC 1.15290</strain>
    </source>
</reference>
<evidence type="ECO:0000313" key="2">
    <source>
        <dbReference type="Proteomes" id="UP000627292"/>
    </source>
</evidence>
<dbReference type="Proteomes" id="UP000627292">
    <property type="component" value="Unassembled WGS sequence"/>
</dbReference>
<dbReference type="EMBL" id="BMIB01000005">
    <property type="protein sequence ID" value="GGH79744.1"/>
    <property type="molecule type" value="Genomic_DNA"/>
</dbReference>
<dbReference type="InterPro" id="IPR022080">
    <property type="entry name" value="DUF3630"/>
</dbReference>
<dbReference type="RefSeq" id="WP_188957582.1">
    <property type="nucleotide sequence ID" value="NZ_BMIB01000005.1"/>
</dbReference>
<proteinExistence type="predicted"/>
<evidence type="ECO:0000313" key="1">
    <source>
        <dbReference type="EMBL" id="GGH79744.1"/>
    </source>
</evidence>
<accession>A0A917MYI2</accession>
<keyword evidence="2" id="KW-1185">Reference proteome</keyword>
<reference evidence="1" key="1">
    <citation type="journal article" date="2014" name="Int. J. Syst. Evol. Microbiol.">
        <title>Complete genome sequence of Corynebacterium casei LMG S-19264T (=DSM 44701T), isolated from a smear-ripened cheese.</title>
        <authorList>
            <consortium name="US DOE Joint Genome Institute (JGI-PGF)"/>
            <person name="Walter F."/>
            <person name="Albersmeier A."/>
            <person name="Kalinowski J."/>
            <person name="Ruckert C."/>
        </authorList>
    </citation>
    <scope>NUCLEOTIDE SEQUENCE</scope>
    <source>
        <strain evidence="1">CGMCC 1.15290</strain>
    </source>
</reference>
<evidence type="ECO:0008006" key="3">
    <source>
        <dbReference type="Google" id="ProtNLM"/>
    </source>
</evidence>
<organism evidence="1 2">
    <name type="scientific">Filimonas zeae</name>
    <dbReference type="NCBI Taxonomy" id="1737353"/>
    <lineage>
        <taxon>Bacteria</taxon>
        <taxon>Pseudomonadati</taxon>
        <taxon>Bacteroidota</taxon>
        <taxon>Chitinophagia</taxon>
        <taxon>Chitinophagales</taxon>
        <taxon>Chitinophagaceae</taxon>
        <taxon>Filimonas</taxon>
    </lineage>
</organism>
<name>A0A917MYI2_9BACT</name>
<gene>
    <name evidence="1" type="ORF">GCM10011379_49570</name>
</gene>
<dbReference type="Pfam" id="PF12305">
    <property type="entry name" value="DUF3630"/>
    <property type="match status" value="1"/>
</dbReference>
<sequence>MKTNNYTTTTSSGSFSIVEDAATLNEFYSFTRQLGNDKKVRFTGKTDDAESIDWNFTYRGRPLTLQYDIYNGISLFAHSQKDHSAAQQLVSVLMNRA</sequence>
<protein>
    <recommendedName>
        <fullName evidence="3">DUF3630 family protein</fullName>
    </recommendedName>
</protein>